<sequence>MEYRVVEAVSNVLLLLLMLVGAKGRGRVVAIGGGGRGLRQREGVKGSYGKQREREVGDGQEQDQPALMAVDLTLGVFNADNDSDDVQEGPGIWILEIEGFGQRQRTPAYAVSPSLPLAWSLARLPTSPTRDSHPSTARSSLRIAQPRRPSPSTPRNRQDDAGHRPHVPWPHPTHPYTSTPPSGRHTYHTRTPTCVVSPTSPLFNILRGGCRMLVLWNSATRLPRSHTQTGMGRRPRQRALWKARVEMPVRPFRAESIDSTSLYLSLPPPTSPRRVSNNRTRRYRPPPASLLPTHRPRLLGHANENRKETRRCRRLKREEWEDEGGEEGGNRSGTSVLLLENCLGGVKEAGTSSSSALRLLFAVLVFILVRGHAQPSIEHPRLAPFPVSVARQWVTVSCPTPCQQAQDERGTAEYPAAATY</sequence>
<dbReference type="EMBL" id="KL142414">
    <property type="protein sequence ID" value="KDR67464.1"/>
    <property type="molecule type" value="Genomic_DNA"/>
</dbReference>
<dbReference type="HOGENOM" id="CLU_653908_0_0_1"/>
<dbReference type="AlphaFoldDB" id="A0A067S2S2"/>
<proteinExistence type="predicted"/>
<reference evidence="3" key="2">
    <citation type="journal article" date="2014" name="Proc. Natl. Acad. Sci. U.S.A.">
        <title>Extensive sampling of basidiomycete genomes demonstrates inadequacy of the white rot/brown rot paradigm for wood decay fungi.</title>
        <authorList>
            <person name="Riley R."/>
            <person name="Salamov A.A."/>
            <person name="Brown D.W."/>
            <person name="Nagy L.G."/>
            <person name="Floudas D."/>
            <person name="Held B.W."/>
            <person name="Levasseur A."/>
            <person name="Lombard V."/>
            <person name="Morin E."/>
            <person name="Otillar R."/>
            <person name="Lindquist E.A."/>
            <person name="Sun H."/>
            <person name="LaButti K.M."/>
            <person name="Schmutz J."/>
            <person name="Jabbour D."/>
            <person name="Luo H."/>
            <person name="Baker S.E."/>
            <person name="Pisabarro A.G."/>
            <person name="Walton J.D."/>
            <person name="Blanchette R.A."/>
            <person name="Henrissat B."/>
            <person name="Martin F."/>
            <person name="Cullen D."/>
            <person name="Hibbett D.S."/>
            <person name="Grigoriev I.V."/>
        </authorList>
    </citation>
    <scope>NUCLEOTIDE SEQUENCE</scope>
    <source>
        <strain evidence="3">CBS 339.88</strain>
    </source>
</reference>
<evidence type="ECO:0000313" key="4">
    <source>
        <dbReference type="EMBL" id="KDR67464.1"/>
    </source>
</evidence>
<feature type="compositionally biased region" description="Basic and acidic residues" evidence="1">
    <location>
        <begin position="42"/>
        <end position="57"/>
    </location>
</feature>
<feature type="region of interest" description="Disordered" evidence="1">
    <location>
        <begin position="125"/>
        <end position="191"/>
    </location>
</feature>
<feature type="region of interest" description="Disordered" evidence="1">
    <location>
        <begin position="42"/>
        <end position="63"/>
    </location>
</feature>
<feature type="region of interest" description="Disordered" evidence="1">
    <location>
        <begin position="262"/>
        <end position="311"/>
    </location>
</feature>
<gene>
    <name evidence="4" type="ORF">GALMADRAFT_147017</name>
    <name evidence="3" type="ORF">GALMADRAFT_149015</name>
</gene>
<protein>
    <submittedName>
        <fullName evidence="3">Uncharacterized protein</fullName>
    </submittedName>
</protein>
<reference evidence="5" key="1">
    <citation type="journal article" date="2014" name="Proc. Natl. Acad. Sci. U.S.A.">
        <title>Extensive sampling of basidiomycete genomes demonstrates inadequacy of the white-rot/brown-rot paradigm for wood decay fungi.</title>
        <authorList>
            <person name="Riley R."/>
            <person name="Salamov A.A."/>
            <person name="Brown D.W."/>
            <person name="Nagy L.G."/>
            <person name="Floudas D."/>
            <person name="Held B.W."/>
            <person name="Levasseur A."/>
            <person name="Lombard V."/>
            <person name="Morin E."/>
            <person name="Otillar R."/>
            <person name="Lindquist E.A."/>
            <person name="Sun H."/>
            <person name="LaButti K.M."/>
            <person name="Schmutz J."/>
            <person name="Jabbour D."/>
            <person name="Luo H."/>
            <person name="Baker S.E."/>
            <person name="Pisabarro A.G."/>
            <person name="Walton J.D."/>
            <person name="Blanchette R.A."/>
            <person name="Henrissat B."/>
            <person name="Martin F."/>
            <person name="Cullen D."/>
            <person name="Hibbett D.S."/>
            <person name="Grigoriev I.V."/>
        </authorList>
    </citation>
    <scope>NUCLEOTIDE SEQUENCE [LARGE SCALE GENOMIC DNA]</scope>
    <source>
        <strain evidence="5">CBS 339.88</strain>
    </source>
</reference>
<evidence type="ECO:0000256" key="2">
    <source>
        <dbReference type="SAM" id="SignalP"/>
    </source>
</evidence>
<evidence type="ECO:0000256" key="1">
    <source>
        <dbReference type="SAM" id="MobiDB-lite"/>
    </source>
</evidence>
<keyword evidence="5" id="KW-1185">Reference proteome</keyword>
<name>A0A067S2S2_GALM3</name>
<organism evidence="3 5">
    <name type="scientific">Galerina marginata (strain CBS 339.88)</name>
    <dbReference type="NCBI Taxonomy" id="685588"/>
    <lineage>
        <taxon>Eukaryota</taxon>
        <taxon>Fungi</taxon>
        <taxon>Dikarya</taxon>
        <taxon>Basidiomycota</taxon>
        <taxon>Agaricomycotina</taxon>
        <taxon>Agaricomycetes</taxon>
        <taxon>Agaricomycetidae</taxon>
        <taxon>Agaricales</taxon>
        <taxon>Agaricineae</taxon>
        <taxon>Strophariaceae</taxon>
        <taxon>Galerina</taxon>
    </lineage>
</organism>
<dbReference type="Proteomes" id="UP000027222">
    <property type="component" value="Unassembled WGS sequence"/>
</dbReference>
<feature type="signal peptide" evidence="2">
    <location>
        <begin position="1"/>
        <end position="24"/>
    </location>
</feature>
<evidence type="ECO:0000313" key="5">
    <source>
        <dbReference type="Proteomes" id="UP000027222"/>
    </source>
</evidence>
<feature type="compositionally biased region" description="Polar residues" evidence="1">
    <location>
        <begin position="126"/>
        <end position="139"/>
    </location>
</feature>
<feature type="chain" id="PRO_5007371504" evidence="2">
    <location>
        <begin position="25"/>
        <end position="420"/>
    </location>
</feature>
<keyword evidence="2" id="KW-0732">Signal</keyword>
<accession>A0A067S2S2</accession>
<evidence type="ECO:0000313" key="3">
    <source>
        <dbReference type="EMBL" id="KDR65071.1"/>
    </source>
</evidence>
<dbReference type="EMBL" id="KL142541">
    <property type="protein sequence ID" value="KDR65071.1"/>
    <property type="molecule type" value="Genomic_DNA"/>
</dbReference>